<reference evidence="1 2" key="1">
    <citation type="journal article" date="2018" name="PLoS Genet.">
        <title>Repeat elements organise 3D genome structure and mediate transcription in the filamentous fungus Epichloe festucae.</title>
        <authorList>
            <person name="Winter D.J."/>
            <person name="Ganley A.R.D."/>
            <person name="Young C.A."/>
            <person name="Liachko I."/>
            <person name="Schardl C.L."/>
            <person name="Dupont P.Y."/>
            <person name="Berry D."/>
            <person name="Ram A."/>
            <person name="Scott B."/>
            <person name="Cox M.P."/>
        </authorList>
    </citation>
    <scope>NUCLEOTIDE SEQUENCE [LARGE SCALE GENOMIC DNA]</scope>
    <source>
        <strain evidence="1 2">Fl1</strain>
    </source>
</reference>
<accession>A0A7S9PWU2</accession>
<evidence type="ECO:0000313" key="1">
    <source>
        <dbReference type="EMBL" id="QPH06459.1"/>
    </source>
</evidence>
<organism evidence="1 2">
    <name type="scientific">Epichloe festucae (strain Fl1)</name>
    <dbReference type="NCBI Taxonomy" id="877507"/>
    <lineage>
        <taxon>Eukaryota</taxon>
        <taxon>Fungi</taxon>
        <taxon>Dikarya</taxon>
        <taxon>Ascomycota</taxon>
        <taxon>Pezizomycotina</taxon>
        <taxon>Sordariomycetes</taxon>
        <taxon>Hypocreomycetidae</taxon>
        <taxon>Hypocreales</taxon>
        <taxon>Clavicipitaceae</taxon>
        <taxon>Epichloe</taxon>
    </lineage>
</organism>
<dbReference type="EMBL" id="CP031388">
    <property type="protein sequence ID" value="QPH06459.1"/>
    <property type="molecule type" value="Genomic_DNA"/>
</dbReference>
<dbReference type="Proteomes" id="UP000594364">
    <property type="component" value="Chromosome 4"/>
</dbReference>
<sequence>CSGLWLGYHYCVAIPKAFRLRSLYHADCTGKQYNDVTIVGGSDGTCINTNCQAASLDVAAIGNCPNGQVQISYWEDPGCSGKWFGYGYTSRGKCHKLWTEGWNFKSLHLRCASEEADCVNQRTCTYDPKPARGRLGVSHESYAITWTDFGAAFADIRVGSNEDCPGLSILWSFMLEARRSRSGVIPLMALTRESKPPSSPAYSIGMTRSAEIRATVATWRVIATKAKTSADLI</sequence>
<evidence type="ECO:0000313" key="2">
    <source>
        <dbReference type="Proteomes" id="UP000594364"/>
    </source>
</evidence>
<feature type="non-terminal residue" evidence="1">
    <location>
        <position position="233"/>
    </location>
</feature>
<dbReference type="OrthoDB" id="4941229at2759"/>
<proteinExistence type="predicted"/>
<gene>
    <name evidence="1" type="ORF">C2857_004953</name>
</gene>
<dbReference type="AlphaFoldDB" id="A0A7S9PWU2"/>
<name>A0A7S9PWU2_EPIFF</name>
<keyword evidence="2" id="KW-1185">Reference proteome</keyword>
<protein>
    <submittedName>
        <fullName evidence="1">Uncharacterized protein</fullName>
    </submittedName>
</protein>